<evidence type="ECO:0000313" key="2">
    <source>
        <dbReference type="EMBL" id="TPE57344.1"/>
    </source>
</evidence>
<dbReference type="AlphaFoldDB" id="A0A501XAK9"/>
<name>A0A501XAK9_9BACT</name>
<keyword evidence="1" id="KW-0732">Signal</keyword>
<feature type="signal peptide" evidence="1">
    <location>
        <begin position="1"/>
        <end position="18"/>
    </location>
</feature>
<feature type="chain" id="PRO_5021425422" evidence="1">
    <location>
        <begin position="19"/>
        <end position="613"/>
    </location>
</feature>
<keyword evidence="3" id="KW-1185">Reference proteome</keyword>
<evidence type="ECO:0000313" key="3">
    <source>
        <dbReference type="Proteomes" id="UP000319776"/>
    </source>
</evidence>
<evidence type="ECO:0000256" key="1">
    <source>
        <dbReference type="SAM" id="SignalP"/>
    </source>
</evidence>
<dbReference type="PROSITE" id="PS51257">
    <property type="entry name" value="PROKAR_LIPOPROTEIN"/>
    <property type="match status" value="1"/>
</dbReference>
<gene>
    <name evidence="2" type="ORF">FJO69_01810</name>
</gene>
<dbReference type="Proteomes" id="UP000319776">
    <property type="component" value="Unassembled WGS sequence"/>
</dbReference>
<sequence>MKKINKLMIALSSGVVLSAPLISLSCSNPEAGGKYNNLSINKYKDLIAFLNLKNTMTVDEAADYLESLQPAKGDFDIEKITVISKNEKDQSIDFKINGKYKANSLDNIVFKISGFKKNNIKPIDDLNYQEADYNGLRISSYGDLLQYLNINNTQLPSQVYKQLNEIKIDNKDKEINITKVEVLEFSDQKGTIKIQLSGKYGSISLDENNNQVEISLFKKITPTQTANIEFDFNKIFSEKLTVKELILKDTNQLKTYLKKYDLLIGEETYDILNNKNFEISSLAIEQHGNIIRIISTVEYLSANYNINSDPNLTPLNVYNSKYILYTYNQLDYTEEDYLNYVLNNQIISTKDQESHIKDYYASYYFAKSRQNIDYTHLFFIINPEYQIYKDTPIVFETNFKADDATGKLYLQIKLKWRNNSQNFESDYIEKEISGFKKANVETLKNSILLVLNPAELRTKKAWEGLIDWYKQQNNKDDLKIEGNELNKYFLNRYPVWNLFRETSEGFETINNSSKYAYVIIDNGSNKAMSLDEIDSENGLINANFGYQLMHLSIEVKSIEGFELQSSEYDRLNFKVKYNVNIMINSENGEDQIISIPQESNSFITNNPDTKPQS</sequence>
<reference evidence="2 3" key="1">
    <citation type="submission" date="2019-06" db="EMBL/GenBank/DDBJ databases">
        <title>Mycoplasma falconis type strain whole genome sequence.</title>
        <authorList>
            <person name="Spergser J."/>
        </authorList>
    </citation>
    <scope>NUCLEOTIDE SEQUENCE [LARGE SCALE GENOMIC DNA]</scope>
    <source>
        <strain evidence="2 3">ATCC 51372</strain>
    </source>
</reference>
<dbReference type="RefSeq" id="WP_140781291.1">
    <property type="nucleotide sequence ID" value="NZ_VFSS01000005.1"/>
</dbReference>
<protein>
    <submittedName>
        <fullName evidence="2">Uncharacterized protein</fullName>
    </submittedName>
</protein>
<proteinExistence type="predicted"/>
<organism evidence="2 3">
    <name type="scientific">[Mycoplasma] falconis</name>
    <dbReference type="NCBI Taxonomy" id="92403"/>
    <lineage>
        <taxon>Bacteria</taxon>
        <taxon>Bacillati</taxon>
        <taxon>Mycoplasmatota</taxon>
        <taxon>Mycoplasmoidales</taxon>
        <taxon>Metamycoplasmataceae</taxon>
        <taxon>Metamycoplasma</taxon>
    </lineage>
</organism>
<comment type="caution">
    <text evidence="2">The sequence shown here is derived from an EMBL/GenBank/DDBJ whole genome shotgun (WGS) entry which is preliminary data.</text>
</comment>
<accession>A0A501XAK9</accession>
<dbReference type="OrthoDB" id="402287at2"/>
<dbReference type="EMBL" id="VFSS01000005">
    <property type="protein sequence ID" value="TPE57344.1"/>
    <property type="molecule type" value="Genomic_DNA"/>
</dbReference>